<name>A0A2T7PMA8_POMCA</name>
<sequence>MGTPEEKDIDTTITSDKLKFHLDGCDAYTCVISSQNPSVHVYYALRAQIERSSMSWLQEFVSLGGLDGLLDALCQMTGTAFTSFSDAILQIDCISCIRAILNTSVGINHLLHSTDSANKLITGLRIGNTLPKKQILEMVAALCAHSLLGYKCVMAGLDHVKKDTNQYHKFSIVVNELKSAETVPHKTAVMTFLNTLITCNPDLSQRCQIRNEMIGLTLLDIINFLQREETDDDLQIQLQVFHDRKHLDEEALSKSEPDLSSPAELVDLLQSKTFGTSRMASLVNVLQDLLVIETLDKEEREHLWNEVEQQVHHLVHACHKKVNKLSSLSSKNVHDLLSEEAQLAQHLVNQVSGDLATEPVPTQKDQSLYDNLDDIAKQTLGQKLKASEPDLLGDLNNLNALSPPPTTESDIEKVVLDRASLPALNLQPFWAVFQSTQARMERPSINVCIRKNSWEGKSYQHGSKIEKFDTSFQPFPSCPMRNLKWIVVQKEVLESLSGSIWEPRDVFFRLEPDYNNLEQLFAETRLLSANEEVPLLDGETRLRINLFLNRLEVEPDQLVRNLIDKEAPGLTLPLLKYLNDILPCHDEVSMLKQYNGSLLDIGMAEQFLLHLADIPDYHTLLLGHQVRVEFSANMAQGQFNGNASGLHLSSLKRLEAVKSTKPNHSLLHEIAAVAEDNDERILRVFSEISRLDEAARCSLEEIRKDVAAINTQLKQFTSQLVSADPTIAEIFQTFLENVKIDFHEVQQLTAELRELCNRVVEYLGESATSFNLQTCFQQILSFLKDLRRASHENTLFKRQRVQARRRSDQFKAKLKTKRLALEFGKEARASSSMLEERKRILEHILTELHLGNFHPIIRSELPTPEQEETGVDEAYLATGNKEYNTRSTQEVNARENGSNQKAKGEVSMERHNRPLELSHISIIGSPMINRPNSEVFDDDLFPLTVKETVTEKIITSSASDLLDGQLLCHASKLQHQRIGQLQRSRGRLSTPTKRVSQQTQHHRSRSDLTDSICHSNNKWLKYAEMRLLENQAQAGQGAPLAVPESSLTLATLNLEDAWLQQRKTEHVMPLYAGPVVYVPQSTANSGKERKGDRKSSIGTFFSKISRAVLRPRNSAMNVEHKIISKPPLVQETKRGRGSSQSEDENKENVGSVNVENRKPMLKRTSKLRTNKMEYGSRERRRVAPKRSRDLGTSSPYHTYPVHPPAATPLTRHAARQSTTACFTVADRSAIRERKSGGEFREGSDHPFSVVSSSSEDKAPHGTTASRGLGMCRVLAFTVPVLFCFLRRVGGNPTTCGAQNSIGVDLNDIHVL</sequence>
<dbReference type="InterPro" id="IPR010473">
    <property type="entry name" value="GTPase-bd"/>
</dbReference>
<evidence type="ECO:0000259" key="2">
    <source>
        <dbReference type="PROSITE" id="PS51232"/>
    </source>
</evidence>
<dbReference type="Gene3D" id="1.20.58.2220">
    <property type="entry name" value="Formin, FH2 domain"/>
    <property type="match status" value="2"/>
</dbReference>
<dbReference type="InterPro" id="IPR011989">
    <property type="entry name" value="ARM-like"/>
</dbReference>
<dbReference type="Pfam" id="PF06371">
    <property type="entry name" value="Drf_GBD"/>
    <property type="match status" value="1"/>
</dbReference>
<dbReference type="SMART" id="SM01139">
    <property type="entry name" value="Drf_FH3"/>
    <property type="match status" value="1"/>
</dbReference>
<feature type="compositionally biased region" description="Polar residues" evidence="1">
    <location>
        <begin position="979"/>
        <end position="999"/>
    </location>
</feature>
<dbReference type="PROSITE" id="PS51444">
    <property type="entry name" value="FH2"/>
    <property type="match status" value="1"/>
</dbReference>
<accession>A0A2T7PMA8</accession>
<feature type="compositionally biased region" description="Basic and acidic residues" evidence="1">
    <location>
        <begin position="1233"/>
        <end position="1244"/>
    </location>
</feature>
<evidence type="ECO:0000313" key="4">
    <source>
        <dbReference type="EMBL" id="PVD34532.1"/>
    </source>
</evidence>
<evidence type="ECO:0000313" key="5">
    <source>
        <dbReference type="Proteomes" id="UP000245119"/>
    </source>
</evidence>
<dbReference type="GO" id="GO:0031267">
    <property type="term" value="F:small GTPase binding"/>
    <property type="evidence" value="ECO:0007669"/>
    <property type="project" value="InterPro"/>
</dbReference>
<keyword evidence="5" id="KW-1185">Reference proteome</keyword>
<dbReference type="GO" id="GO:0030036">
    <property type="term" value="P:actin cytoskeleton organization"/>
    <property type="evidence" value="ECO:0007669"/>
    <property type="project" value="InterPro"/>
</dbReference>
<dbReference type="Pfam" id="PF06367">
    <property type="entry name" value="Drf_FH3"/>
    <property type="match status" value="1"/>
</dbReference>
<gene>
    <name evidence="4" type="ORF">C0Q70_05807</name>
</gene>
<feature type="domain" description="FH2" evidence="3">
    <location>
        <begin position="401"/>
        <end position="812"/>
    </location>
</feature>
<evidence type="ECO:0008006" key="6">
    <source>
        <dbReference type="Google" id="ProtNLM"/>
    </source>
</evidence>
<reference evidence="4 5" key="1">
    <citation type="submission" date="2018-04" db="EMBL/GenBank/DDBJ databases">
        <title>The genome of golden apple snail Pomacea canaliculata provides insight into stress tolerance and invasive adaptation.</title>
        <authorList>
            <person name="Liu C."/>
            <person name="Liu B."/>
            <person name="Ren Y."/>
            <person name="Zhang Y."/>
            <person name="Wang H."/>
            <person name="Li S."/>
            <person name="Jiang F."/>
            <person name="Yin L."/>
            <person name="Zhang G."/>
            <person name="Qian W."/>
            <person name="Fan W."/>
        </authorList>
    </citation>
    <scope>NUCLEOTIDE SEQUENCE [LARGE SCALE GENOMIC DNA]</scope>
    <source>
        <strain evidence="4">SZHN2017</strain>
        <tissue evidence="4">Muscle</tissue>
    </source>
</reference>
<feature type="region of interest" description="Disordered" evidence="1">
    <location>
        <begin position="1233"/>
        <end position="1264"/>
    </location>
</feature>
<dbReference type="Proteomes" id="UP000245119">
    <property type="component" value="Linkage Group LG3"/>
</dbReference>
<dbReference type="GO" id="GO:0003779">
    <property type="term" value="F:actin binding"/>
    <property type="evidence" value="ECO:0007669"/>
    <property type="project" value="InterPro"/>
</dbReference>
<dbReference type="EMBL" id="PZQS01000003">
    <property type="protein sequence ID" value="PVD34532.1"/>
    <property type="molecule type" value="Genomic_DNA"/>
</dbReference>
<evidence type="ECO:0000256" key="1">
    <source>
        <dbReference type="SAM" id="MobiDB-lite"/>
    </source>
</evidence>
<protein>
    <recommendedName>
        <fullName evidence="6">Inverted formin-2</fullName>
    </recommendedName>
</protein>
<dbReference type="InterPro" id="IPR014768">
    <property type="entry name" value="GBD/FH3_dom"/>
</dbReference>
<dbReference type="SUPFAM" id="SSF48371">
    <property type="entry name" value="ARM repeat"/>
    <property type="match status" value="1"/>
</dbReference>
<feature type="region of interest" description="Disordered" evidence="1">
    <location>
        <begin position="979"/>
        <end position="1010"/>
    </location>
</feature>
<dbReference type="InterPro" id="IPR015425">
    <property type="entry name" value="FH2_Formin"/>
</dbReference>
<dbReference type="PANTHER" id="PTHR46345:SF8">
    <property type="entry name" value="FORMIN 3, ISOFORM B"/>
    <property type="match status" value="1"/>
</dbReference>
<dbReference type="Gene3D" id="1.25.10.10">
    <property type="entry name" value="Leucine-rich Repeat Variant"/>
    <property type="match status" value="1"/>
</dbReference>
<comment type="caution">
    <text evidence="4">The sequence shown here is derived from an EMBL/GenBank/DDBJ whole genome shotgun (WGS) entry which is preliminary data.</text>
</comment>
<evidence type="ECO:0000259" key="3">
    <source>
        <dbReference type="PROSITE" id="PS51444"/>
    </source>
</evidence>
<dbReference type="SMART" id="SM01140">
    <property type="entry name" value="Drf_GBD"/>
    <property type="match status" value="1"/>
</dbReference>
<dbReference type="SUPFAM" id="SSF101447">
    <property type="entry name" value="Formin homology 2 domain (FH2 domain)"/>
    <property type="match status" value="1"/>
</dbReference>
<dbReference type="OrthoDB" id="26518at2759"/>
<feature type="compositionally biased region" description="Basic residues" evidence="1">
    <location>
        <begin position="1159"/>
        <end position="1169"/>
    </location>
</feature>
<dbReference type="PANTHER" id="PTHR46345">
    <property type="entry name" value="INVERTED FORMIN-2"/>
    <property type="match status" value="1"/>
</dbReference>
<organism evidence="4 5">
    <name type="scientific">Pomacea canaliculata</name>
    <name type="common">Golden apple snail</name>
    <dbReference type="NCBI Taxonomy" id="400727"/>
    <lineage>
        <taxon>Eukaryota</taxon>
        <taxon>Metazoa</taxon>
        <taxon>Spiralia</taxon>
        <taxon>Lophotrochozoa</taxon>
        <taxon>Mollusca</taxon>
        <taxon>Gastropoda</taxon>
        <taxon>Caenogastropoda</taxon>
        <taxon>Architaenioglossa</taxon>
        <taxon>Ampullarioidea</taxon>
        <taxon>Ampullariidae</taxon>
        <taxon>Pomacea</taxon>
    </lineage>
</organism>
<feature type="region of interest" description="Disordered" evidence="1">
    <location>
        <begin position="1118"/>
        <end position="1214"/>
    </location>
</feature>
<dbReference type="InterPro" id="IPR042201">
    <property type="entry name" value="FH2_Formin_sf"/>
</dbReference>
<dbReference type="InterPro" id="IPR010472">
    <property type="entry name" value="FH3_dom"/>
</dbReference>
<dbReference type="Pfam" id="PF02181">
    <property type="entry name" value="FH2"/>
    <property type="match status" value="2"/>
</dbReference>
<dbReference type="InterPro" id="IPR016024">
    <property type="entry name" value="ARM-type_fold"/>
</dbReference>
<feature type="domain" description="GBD/FH3" evidence="2">
    <location>
        <begin position="1"/>
        <end position="322"/>
    </location>
</feature>
<proteinExistence type="predicted"/>
<dbReference type="SMART" id="SM00498">
    <property type="entry name" value="FH2"/>
    <property type="match status" value="1"/>
</dbReference>
<dbReference type="PROSITE" id="PS51232">
    <property type="entry name" value="GBD_FH3"/>
    <property type="match status" value="1"/>
</dbReference>